<accession>A0A6N3C463</accession>
<proteinExistence type="predicted"/>
<dbReference type="AlphaFoldDB" id="A0A6N3C463"/>
<dbReference type="EMBL" id="CACRTL010000029">
    <property type="protein sequence ID" value="VYU11796.1"/>
    <property type="molecule type" value="Genomic_DNA"/>
</dbReference>
<protein>
    <submittedName>
        <fullName evidence="1">Uncharacterized protein</fullName>
    </submittedName>
</protein>
<reference evidence="1" key="1">
    <citation type="submission" date="2019-11" db="EMBL/GenBank/DDBJ databases">
        <authorList>
            <person name="Feng L."/>
        </authorList>
    </citation>
    <scope>NUCLEOTIDE SEQUENCE</scope>
    <source>
        <strain evidence="1">CramosumLFYP8</strain>
    </source>
</reference>
<evidence type="ECO:0000313" key="1">
    <source>
        <dbReference type="EMBL" id="VYU11796.1"/>
    </source>
</evidence>
<sequence length="133" mass="15569">MSETKSYELKTLSTKHVFSLVRVIKKFGIEQFKDCFFNPNVQKLFTEQTEEGQVTDKALEAVGIEVAFDIANIVIQNITECENEIYDFLSQISNLSKKKIEDMPMNEFFEMLIDVIQKDEFKDFFTLVSRFLK</sequence>
<dbReference type="RefSeq" id="WP_156635721.1">
    <property type="nucleotide sequence ID" value="NZ_CACRTL010000029.1"/>
</dbReference>
<gene>
    <name evidence="1" type="ORF">CRLFYP8_02993</name>
</gene>
<organism evidence="1">
    <name type="scientific">Thomasclavelia ramosa</name>
    <dbReference type="NCBI Taxonomy" id="1547"/>
    <lineage>
        <taxon>Bacteria</taxon>
        <taxon>Bacillati</taxon>
        <taxon>Bacillota</taxon>
        <taxon>Erysipelotrichia</taxon>
        <taxon>Erysipelotrichales</taxon>
        <taxon>Coprobacillaceae</taxon>
        <taxon>Thomasclavelia</taxon>
    </lineage>
</organism>
<name>A0A6N3C463_9FIRM</name>